<protein>
    <recommendedName>
        <fullName evidence="2">Biotin transporter</fullName>
    </recommendedName>
</protein>
<keyword evidence="3" id="KW-0812">Transmembrane</keyword>
<reference evidence="4 5" key="1">
    <citation type="submission" date="2017-01" db="EMBL/GenBank/DDBJ databases">
        <title>Draft sequence of Acidihalobacter ferrooxidans strain DSM 14175 (strain V8).</title>
        <authorList>
            <person name="Khaleque H.N."/>
            <person name="Ramsay J.P."/>
            <person name="Murphy R.J.T."/>
            <person name="Kaksonen A.H."/>
            <person name="Boxall N.J."/>
            <person name="Watkin E.L.J."/>
        </authorList>
    </citation>
    <scope>NUCLEOTIDE SEQUENCE [LARGE SCALE GENOMIC DNA]</scope>
    <source>
        <strain evidence="4 5">V8</strain>
    </source>
</reference>
<keyword evidence="2" id="KW-0813">Transport</keyword>
<dbReference type="RefSeq" id="WP_076836836.1">
    <property type="nucleotide sequence ID" value="NZ_CP019434.1"/>
</dbReference>
<evidence type="ECO:0000313" key="4">
    <source>
        <dbReference type="EMBL" id="APZ43195.1"/>
    </source>
</evidence>
<evidence type="ECO:0000256" key="3">
    <source>
        <dbReference type="SAM" id="Phobius"/>
    </source>
</evidence>
<dbReference type="AlphaFoldDB" id="A0A1P8UH76"/>
<dbReference type="KEGG" id="afy:BW247_08905"/>
<feature type="transmembrane region" description="Helical" evidence="3">
    <location>
        <begin position="136"/>
        <end position="158"/>
    </location>
</feature>
<organism evidence="4 5">
    <name type="scientific">Acidihalobacter ferrooxydans</name>
    <dbReference type="NCBI Taxonomy" id="1765967"/>
    <lineage>
        <taxon>Bacteria</taxon>
        <taxon>Pseudomonadati</taxon>
        <taxon>Pseudomonadota</taxon>
        <taxon>Gammaproteobacteria</taxon>
        <taxon>Chromatiales</taxon>
        <taxon>Ectothiorhodospiraceae</taxon>
        <taxon>Acidihalobacter</taxon>
    </lineage>
</organism>
<comment type="similarity">
    <text evidence="1 2">Belongs to the BioY family.</text>
</comment>
<name>A0A1P8UH76_9GAMM</name>
<dbReference type="PANTHER" id="PTHR34295:SF1">
    <property type="entry name" value="BIOTIN TRANSPORTER BIOY"/>
    <property type="match status" value="1"/>
</dbReference>
<evidence type="ECO:0000256" key="2">
    <source>
        <dbReference type="PIRNR" id="PIRNR016661"/>
    </source>
</evidence>
<evidence type="ECO:0000256" key="1">
    <source>
        <dbReference type="ARBA" id="ARBA00010692"/>
    </source>
</evidence>
<dbReference type="PIRSF" id="PIRSF016661">
    <property type="entry name" value="BioY"/>
    <property type="match status" value="1"/>
</dbReference>
<sequence>MSTFALEHTMDTLITRLWPTTDASRALRTMVLIAVGSVLLAASAQIAVPLWPVPVTGQTFAVLLIGMAFGARLGMLTMLAYLLEGALGLPVFASASGGIAPLLGPTGGYLAGFVLAAGVTGWLAEHGWGRNPFSTAAAMLLGNLAIYVPGLLWLSTFMHYNVQATLAAGLYPFMLGDLAKLLLATAAMPLAWRLLGGAQR</sequence>
<dbReference type="InterPro" id="IPR003784">
    <property type="entry name" value="BioY"/>
</dbReference>
<keyword evidence="2" id="KW-1003">Cell membrane</keyword>
<dbReference type="STRING" id="1765967.BW247_08905"/>
<dbReference type="GO" id="GO:0005886">
    <property type="term" value="C:plasma membrane"/>
    <property type="evidence" value="ECO:0007669"/>
    <property type="project" value="UniProtKB-SubCell"/>
</dbReference>
<accession>A0A1P8UH76</accession>
<dbReference type="Proteomes" id="UP000243807">
    <property type="component" value="Chromosome"/>
</dbReference>
<keyword evidence="5" id="KW-1185">Reference proteome</keyword>
<feature type="transmembrane region" description="Helical" evidence="3">
    <location>
        <begin position="26"/>
        <end position="48"/>
    </location>
</feature>
<dbReference type="PANTHER" id="PTHR34295">
    <property type="entry name" value="BIOTIN TRANSPORTER BIOY"/>
    <property type="match status" value="1"/>
</dbReference>
<evidence type="ECO:0000313" key="5">
    <source>
        <dbReference type="Proteomes" id="UP000243807"/>
    </source>
</evidence>
<dbReference type="Gene3D" id="1.10.1760.20">
    <property type="match status" value="1"/>
</dbReference>
<dbReference type="Pfam" id="PF02632">
    <property type="entry name" value="BioY"/>
    <property type="match status" value="1"/>
</dbReference>
<dbReference type="EMBL" id="CP019434">
    <property type="protein sequence ID" value="APZ43195.1"/>
    <property type="molecule type" value="Genomic_DNA"/>
</dbReference>
<proteinExistence type="inferred from homology"/>
<feature type="transmembrane region" description="Helical" evidence="3">
    <location>
        <begin position="178"/>
        <end position="195"/>
    </location>
</feature>
<keyword evidence="2 3" id="KW-0472">Membrane</keyword>
<feature type="transmembrane region" description="Helical" evidence="3">
    <location>
        <begin position="102"/>
        <end position="124"/>
    </location>
</feature>
<comment type="subcellular location">
    <subcellularLocation>
        <location evidence="2">Cell membrane</location>
        <topology evidence="2">Multi-pass membrane protein</topology>
    </subcellularLocation>
</comment>
<dbReference type="GO" id="GO:0015225">
    <property type="term" value="F:biotin transmembrane transporter activity"/>
    <property type="evidence" value="ECO:0007669"/>
    <property type="project" value="UniProtKB-UniRule"/>
</dbReference>
<keyword evidence="3" id="KW-1133">Transmembrane helix</keyword>
<gene>
    <name evidence="4" type="ORF">BW247_08905</name>
</gene>
<feature type="transmembrane region" description="Helical" evidence="3">
    <location>
        <begin position="60"/>
        <end position="82"/>
    </location>
</feature>